<dbReference type="AlphaFoldDB" id="A0A0L0QMQ4"/>
<evidence type="ECO:0000259" key="14">
    <source>
        <dbReference type="Pfam" id="PF23492"/>
    </source>
</evidence>
<sequence length="572" mass="66118">MQITIVIVSIITLIVTFIAYLLPKKLSAGLLLITGSSLIVYLLMSHDFIDAWTPISMMLVTFFSFSSVFDRDKRSKRQQLKQKIAAVNYEIVELNRESKRIIMDIILTGVIGGISLLCLLFVPDSYLTIKYLLVLYLLMMMPQFLNRLADYFFTTVYMLPEQQVIFIISLFEARELPMDELSSIRKESEPDVLRLHPGFTFLAEQKDYTFAFSTVLRLSFPGETICLTPTDSERWFEHWQNFMKRDQAKIEKPILPIWHISNIKRLLWKGYFAIAVKGIAAYTGLLIILTWLHAPWYAIIIVVFLWWLFNMYIADRMLINASDAKKVTAGEIYDIAQEIFLKAGIIGTRLYVIDSSVYNGLATGMHIGKGTIMLTTATTKLSKRTVEAILAHEAIHIKKRDVMINQIGRMAMMAVLGLGIYLFFDELKFLTDHLILFIVIIYIIMLSFPISLSVIAQWTEIRADYLGAKLLGEGSMQMADGLKELALAQDKATEQGLKYSTLDEKSLHRSTVERGNWFVRFLEFQFFPHPPLYWRIQQLRKEQDWSRTKKSWLAARFKESLRDFLRYKSNGL</sequence>
<accession>A0A0L0QMQ4</accession>
<dbReference type="GO" id="GO:0005886">
    <property type="term" value="C:plasma membrane"/>
    <property type="evidence" value="ECO:0007669"/>
    <property type="project" value="UniProtKB-SubCell"/>
</dbReference>
<evidence type="ECO:0000313" key="16">
    <source>
        <dbReference type="Proteomes" id="UP000036780"/>
    </source>
</evidence>
<feature type="transmembrane region" description="Helical" evidence="12">
    <location>
        <begin position="295"/>
        <end position="313"/>
    </location>
</feature>
<evidence type="ECO:0000256" key="6">
    <source>
        <dbReference type="ARBA" id="ARBA00022723"/>
    </source>
</evidence>
<keyword evidence="7" id="KW-0378">Hydrolase</keyword>
<feature type="transmembrane region" description="Helical" evidence="12">
    <location>
        <begin position="6"/>
        <end position="22"/>
    </location>
</feature>
<evidence type="ECO:0000259" key="13">
    <source>
        <dbReference type="Pfam" id="PF01435"/>
    </source>
</evidence>
<evidence type="ECO:0000256" key="11">
    <source>
        <dbReference type="ARBA" id="ARBA00023136"/>
    </source>
</evidence>
<dbReference type="Pfam" id="PF01435">
    <property type="entry name" value="Peptidase_M48"/>
    <property type="match status" value="1"/>
</dbReference>
<dbReference type="Gene3D" id="3.30.2010.10">
    <property type="entry name" value="Metalloproteases ('zincins'), catalytic domain"/>
    <property type="match status" value="1"/>
</dbReference>
<evidence type="ECO:0000256" key="2">
    <source>
        <dbReference type="ARBA" id="ARBA00004651"/>
    </source>
</evidence>
<feature type="domain" description="YxkI PH" evidence="14">
    <location>
        <begin position="155"/>
        <end position="243"/>
    </location>
</feature>
<protein>
    <submittedName>
        <fullName evidence="15">Uncharacterized protein</fullName>
    </submittedName>
</protein>
<keyword evidence="5 12" id="KW-0812">Transmembrane</keyword>
<dbReference type="EMBL" id="LGTO01000007">
    <property type="protein sequence ID" value="KNE19887.1"/>
    <property type="molecule type" value="Genomic_DNA"/>
</dbReference>
<evidence type="ECO:0000256" key="1">
    <source>
        <dbReference type="ARBA" id="ARBA00001947"/>
    </source>
</evidence>
<feature type="transmembrane region" description="Helical" evidence="12">
    <location>
        <begin position="407"/>
        <end position="424"/>
    </location>
</feature>
<keyword evidence="10" id="KW-0482">Metalloprotease</keyword>
<dbReference type="InterPro" id="IPR050083">
    <property type="entry name" value="HtpX_protease"/>
</dbReference>
<dbReference type="CDD" id="cd07329">
    <property type="entry name" value="M56_like"/>
    <property type="match status" value="1"/>
</dbReference>
<dbReference type="Proteomes" id="UP000036780">
    <property type="component" value="Unassembled WGS sequence"/>
</dbReference>
<feature type="transmembrane region" description="Helical" evidence="12">
    <location>
        <begin position="128"/>
        <end position="145"/>
    </location>
</feature>
<dbReference type="InterPro" id="IPR001915">
    <property type="entry name" value="Peptidase_M48"/>
</dbReference>
<dbReference type="GO" id="GO:0006508">
    <property type="term" value="P:proteolysis"/>
    <property type="evidence" value="ECO:0007669"/>
    <property type="project" value="UniProtKB-KW"/>
</dbReference>
<dbReference type="PATRIC" id="fig|1473.5.peg.1847"/>
<evidence type="ECO:0000256" key="7">
    <source>
        <dbReference type="ARBA" id="ARBA00022801"/>
    </source>
</evidence>
<keyword evidence="16" id="KW-1185">Reference proteome</keyword>
<keyword evidence="11 12" id="KW-0472">Membrane</keyword>
<evidence type="ECO:0000313" key="15">
    <source>
        <dbReference type="EMBL" id="KNE19887.1"/>
    </source>
</evidence>
<keyword evidence="4" id="KW-0645">Protease</keyword>
<dbReference type="Pfam" id="PF23492">
    <property type="entry name" value="bPH_9"/>
    <property type="match status" value="1"/>
</dbReference>
<evidence type="ECO:0000256" key="12">
    <source>
        <dbReference type="SAM" id="Phobius"/>
    </source>
</evidence>
<keyword evidence="3" id="KW-1003">Cell membrane</keyword>
<feature type="transmembrane region" description="Helical" evidence="12">
    <location>
        <begin position="51"/>
        <end position="69"/>
    </location>
</feature>
<proteinExistence type="predicted"/>
<dbReference type="PANTHER" id="PTHR43221">
    <property type="entry name" value="PROTEASE HTPX"/>
    <property type="match status" value="1"/>
</dbReference>
<keyword evidence="9 12" id="KW-1133">Transmembrane helix</keyword>
<feature type="transmembrane region" description="Helical" evidence="12">
    <location>
        <begin position="270"/>
        <end position="289"/>
    </location>
</feature>
<dbReference type="RefSeq" id="WP_050352449.1">
    <property type="nucleotide sequence ID" value="NZ_CP073011.1"/>
</dbReference>
<feature type="transmembrane region" description="Helical" evidence="12">
    <location>
        <begin position="101"/>
        <end position="122"/>
    </location>
</feature>
<dbReference type="PANTHER" id="PTHR43221:SF1">
    <property type="entry name" value="PROTEASE HTPX"/>
    <property type="match status" value="1"/>
</dbReference>
<comment type="cofactor">
    <cofactor evidence="1">
        <name>Zn(2+)</name>
        <dbReference type="ChEBI" id="CHEBI:29105"/>
    </cofactor>
</comment>
<reference evidence="16" key="1">
    <citation type="submission" date="2015-07" db="EMBL/GenBank/DDBJ databases">
        <title>Fjat-10053 dsm26.</title>
        <authorList>
            <person name="Liu B."/>
            <person name="Wang J."/>
            <person name="Zhu Y."/>
            <person name="Liu G."/>
            <person name="Chen Q."/>
            <person name="Chen Z."/>
            <person name="Lan J."/>
            <person name="Che J."/>
            <person name="Ge C."/>
            <person name="Shi H."/>
            <person name="Pan Z."/>
            <person name="Liu X."/>
        </authorList>
    </citation>
    <scope>NUCLEOTIDE SEQUENCE [LARGE SCALE GENOMIC DNA]</scope>
    <source>
        <strain evidence="16">DSM 26</strain>
    </source>
</reference>
<keyword evidence="6" id="KW-0479">Metal-binding</keyword>
<evidence type="ECO:0000256" key="4">
    <source>
        <dbReference type="ARBA" id="ARBA00022670"/>
    </source>
</evidence>
<gene>
    <name evidence="15" type="ORF">AFK71_15840</name>
</gene>
<dbReference type="GO" id="GO:0046872">
    <property type="term" value="F:metal ion binding"/>
    <property type="evidence" value="ECO:0007669"/>
    <property type="project" value="UniProtKB-KW"/>
</dbReference>
<feature type="transmembrane region" description="Helical" evidence="12">
    <location>
        <begin position="436"/>
        <end position="456"/>
    </location>
</feature>
<name>A0A0L0QMQ4_VIRPA</name>
<organism evidence="15 16">
    <name type="scientific">Virgibacillus pantothenticus</name>
    <dbReference type="NCBI Taxonomy" id="1473"/>
    <lineage>
        <taxon>Bacteria</taxon>
        <taxon>Bacillati</taxon>
        <taxon>Bacillota</taxon>
        <taxon>Bacilli</taxon>
        <taxon>Bacillales</taxon>
        <taxon>Bacillaceae</taxon>
        <taxon>Virgibacillus</taxon>
    </lineage>
</organism>
<evidence type="ECO:0000256" key="3">
    <source>
        <dbReference type="ARBA" id="ARBA00022475"/>
    </source>
</evidence>
<evidence type="ECO:0000256" key="10">
    <source>
        <dbReference type="ARBA" id="ARBA00023049"/>
    </source>
</evidence>
<comment type="caution">
    <text evidence="15">The sequence shown here is derived from an EMBL/GenBank/DDBJ whole genome shotgun (WGS) entry which is preliminary data.</text>
</comment>
<evidence type="ECO:0000256" key="5">
    <source>
        <dbReference type="ARBA" id="ARBA00022692"/>
    </source>
</evidence>
<keyword evidence="8" id="KW-0862">Zinc</keyword>
<dbReference type="InterPro" id="IPR056388">
    <property type="entry name" value="PH_YxkI"/>
</dbReference>
<evidence type="ECO:0000256" key="8">
    <source>
        <dbReference type="ARBA" id="ARBA00022833"/>
    </source>
</evidence>
<comment type="subcellular location">
    <subcellularLocation>
        <location evidence="2">Cell membrane</location>
        <topology evidence="2">Multi-pass membrane protein</topology>
    </subcellularLocation>
</comment>
<dbReference type="GeneID" id="66871018"/>
<dbReference type="GO" id="GO:0004222">
    <property type="term" value="F:metalloendopeptidase activity"/>
    <property type="evidence" value="ECO:0007669"/>
    <property type="project" value="InterPro"/>
</dbReference>
<feature type="domain" description="Peptidase M48" evidence="13">
    <location>
        <begin position="330"/>
        <end position="542"/>
    </location>
</feature>
<evidence type="ECO:0000256" key="9">
    <source>
        <dbReference type="ARBA" id="ARBA00022989"/>
    </source>
</evidence>